<feature type="transmembrane region" description="Helical" evidence="1">
    <location>
        <begin position="103"/>
        <end position="120"/>
    </location>
</feature>
<reference evidence="2" key="1">
    <citation type="journal article" date="2014" name="Int. J. Syst. Evol. Microbiol.">
        <title>Complete genome sequence of Corynebacterium casei LMG S-19264T (=DSM 44701T), isolated from a smear-ripened cheese.</title>
        <authorList>
            <consortium name="US DOE Joint Genome Institute (JGI-PGF)"/>
            <person name="Walter F."/>
            <person name="Albersmeier A."/>
            <person name="Kalinowski J."/>
            <person name="Ruckert C."/>
        </authorList>
    </citation>
    <scope>NUCLEOTIDE SEQUENCE</scope>
    <source>
        <strain evidence="2">CGMCC 1.15519</strain>
    </source>
</reference>
<protein>
    <recommendedName>
        <fullName evidence="4">DUF1440 domain-containing protein</fullName>
    </recommendedName>
</protein>
<keyword evidence="1" id="KW-1133">Transmembrane helix</keyword>
<evidence type="ECO:0008006" key="4">
    <source>
        <dbReference type="Google" id="ProtNLM"/>
    </source>
</evidence>
<feature type="transmembrane region" description="Helical" evidence="1">
    <location>
        <begin position="81"/>
        <end position="98"/>
    </location>
</feature>
<accession>A0A916ZUJ3</accession>
<organism evidence="2 3">
    <name type="scientific">Sandarakinorhabdus glacialis</name>
    <dbReference type="NCBI Taxonomy" id="1614636"/>
    <lineage>
        <taxon>Bacteria</taxon>
        <taxon>Pseudomonadati</taxon>
        <taxon>Pseudomonadota</taxon>
        <taxon>Alphaproteobacteria</taxon>
        <taxon>Sphingomonadales</taxon>
        <taxon>Sphingosinicellaceae</taxon>
        <taxon>Sandarakinorhabdus</taxon>
    </lineage>
</organism>
<keyword evidence="3" id="KW-1185">Reference proteome</keyword>
<dbReference type="EMBL" id="BMJM01000006">
    <property type="protein sequence ID" value="GGE13480.1"/>
    <property type="molecule type" value="Genomic_DNA"/>
</dbReference>
<evidence type="ECO:0000256" key="1">
    <source>
        <dbReference type="SAM" id="Phobius"/>
    </source>
</evidence>
<feature type="transmembrane region" description="Helical" evidence="1">
    <location>
        <begin position="20"/>
        <end position="41"/>
    </location>
</feature>
<dbReference type="InterPro" id="IPR009898">
    <property type="entry name" value="DUF1440"/>
</dbReference>
<keyword evidence="1" id="KW-0812">Transmembrane</keyword>
<dbReference type="RefSeq" id="WP_188762792.1">
    <property type="nucleotide sequence ID" value="NZ_BMJM01000006.1"/>
</dbReference>
<comment type="caution">
    <text evidence="2">The sequence shown here is derived from an EMBL/GenBank/DDBJ whole genome shotgun (WGS) entry which is preliminary data.</text>
</comment>
<keyword evidence="1" id="KW-0472">Membrane</keyword>
<proteinExistence type="predicted"/>
<gene>
    <name evidence="2" type="ORF">GCM10011529_19820</name>
</gene>
<dbReference type="Proteomes" id="UP000635071">
    <property type="component" value="Unassembled WGS sequence"/>
</dbReference>
<reference evidence="2" key="2">
    <citation type="submission" date="2020-09" db="EMBL/GenBank/DDBJ databases">
        <authorList>
            <person name="Sun Q."/>
            <person name="Zhou Y."/>
        </authorList>
    </citation>
    <scope>NUCLEOTIDE SEQUENCE</scope>
    <source>
        <strain evidence="2">CGMCC 1.15519</strain>
    </source>
</reference>
<dbReference type="AlphaFoldDB" id="A0A916ZUJ3"/>
<sequence>MNPMPLPHRRFAATDDLRGLAAGAIAGLFASAAMSVFQAMVSDLLPKSDDPPATEIAADKTAEAVTGSPVPENSKAVAGEAVHYAFGMGLGALYGMVAERERVVTFGGGSAFGIVTALGMDDVVVPALDLAPSPAETPPALHVYAIVSHLVFGFTTEAVRRLLRG</sequence>
<evidence type="ECO:0000313" key="2">
    <source>
        <dbReference type="EMBL" id="GGE13480.1"/>
    </source>
</evidence>
<feature type="transmembrane region" description="Helical" evidence="1">
    <location>
        <begin position="140"/>
        <end position="159"/>
    </location>
</feature>
<name>A0A916ZUJ3_9SPHN</name>
<dbReference type="Pfam" id="PF07274">
    <property type="entry name" value="DUF1440"/>
    <property type="match status" value="1"/>
</dbReference>
<evidence type="ECO:0000313" key="3">
    <source>
        <dbReference type="Proteomes" id="UP000635071"/>
    </source>
</evidence>